<protein>
    <recommendedName>
        <fullName evidence="3">Zinc finger/thioredoxin putative domain-containing protein</fullName>
    </recommendedName>
</protein>
<dbReference type="EMBL" id="CP042906">
    <property type="protein sequence ID" value="QEX19333.1"/>
    <property type="molecule type" value="Genomic_DNA"/>
</dbReference>
<feature type="transmembrane region" description="Helical" evidence="2">
    <location>
        <begin position="106"/>
        <end position="130"/>
    </location>
</feature>
<sequence>MIITCPACSTRYSMDPTSLGPEGRRVRCAKCKHVWQQTPPDDMPKRVDLAPEPAPSPAPPPAAAPAAMTAASAGPSSGGPSALGGPSEERVAIPPRPRAAAPRQGMSAGIGILILLIVIIGLAAAAGYFFQKQVVASWPDAREIYEALGIAQPVLGKDLEISNITFVNQTIDGQPVLVVHGEIFNKGQATVTMPNLLATLRTEKRQWLFDWIFAIEKTSLAPGETVTFTTTAKNPPKDAKLLEVTFTEKPVGS</sequence>
<dbReference type="KEGG" id="htq:FRZ44_46460"/>
<feature type="compositionally biased region" description="Low complexity" evidence="1">
    <location>
        <begin position="64"/>
        <end position="86"/>
    </location>
</feature>
<dbReference type="AlphaFoldDB" id="A0A5J6MPL4"/>
<dbReference type="Pfam" id="PF11906">
    <property type="entry name" value="DUF3426"/>
    <property type="match status" value="1"/>
</dbReference>
<dbReference type="OrthoDB" id="7159357at2"/>
<evidence type="ECO:0000256" key="1">
    <source>
        <dbReference type="SAM" id="MobiDB-lite"/>
    </source>
</evidence>
<dbReference type="NCBIfam" id="TIGR02098">
    <property type="entry name" value="MJ0042_CXXC"/>
    <property type="match status" value="1"/>
</dbReference>
<reference evidence="4 5" key="1">
    <citation type="submission" date="2019-08" db="EMBL/GenBank/DDBJ databases">
        <title>Hyperibacter terrae gen. nov., sp. nov. and Hyperibacter viscosus sp. nov., two new members in the family Rhodospirillaceae isolated from the rhizosphere of Hypericum perforatum.</title>
        <authorList>
            <person name="Noviana Z."/>
        </authorList>
    </citation>
    <scope>NUCLEOTIDE SEQUENCE [LARGE SCALE GENOMIC DNA]</scope>
    <source>
        <strain evidence="4 5">R5913</strain>
    </source>
</reference>
<evidence type="ECO:0000259" key="3">
    <source>
        <dbReference type="Pfam" id="PF13717"/>
    </source>
</evidence>
<organism evidence="4 5">
    <name type="scientific">Hypericibacter terrae</name>
    <dbReference type="NCBI Taxonomy" id="2602015"/>
    <lineage>
        <taxon>Bacteria</taxon>
        <taxon>Pseudomonadati</taxon>
        <taxon>Pseudomonadota</taxon>
        <taxon>Alphaproteobacteria</taxon>
        <taxon>Rhodospirillales</taxon>
        <taxon>Dongiaceae</taxon>
        <taxon>Hypericibacter</taxon>
    </lineage>
</organism>
<dbReference type="RefSeq" id="WP_151179404.1">
    <property type="nucleotide sequence ID" value="NZ_CP042906.1"/>
</dbReference>
<feature type="domain" description="Zinc finger/thioredoxin putative" evidence="3">
    <location>
        <begin position="1"/>
        <end position="35"/>
    </location>
</feature>
<dbReference type="InterPro" id="IPR011723">
    <property type="entry name" value="Znf/thioredoxin_put"/>
</dbReference>
<accession>A0A5J6MPL4</accession>
<keyword evidence="5" id="KW-1185">Reference proteome</keyword>
<gene>
    <name evidence="4" type="ORF">FRZ44_46460</name>
</gene>
<keyword evidence="2" id="KW-0472">Membrane</keyword>
<evidence type="ECO:0000313" key="4">
    <source>
        <dbReference type="EMBL" id="QEX19333.1"/>
    </source>
</evidence>
<evidence type="ECO:0000313" key="5">
    <source>
        <dbReference type="Proteomes" id="UP000326202"/>
    </source>
</evidence>
<feature type="compositionally biased region" description="Pro residues" evidence="1">
    <location>
        <begin position="52"/>
        <end position="63"/>
    </location>
</feature>
<keyword evidence="2" id="KW-1133">Transmembrane helix</keyword>
<dbReference type="Proteomes" id="UP000326202">
    <property type="component" value="Chromosome"/>
</dbReference>
<feature type="region of interest" description="Disordered" evidence="1">
    <location>
        <begin position="37"/>
        <end position="101"/>
    </location>
</feature>
<proteinExistence type="predicted"/>
<dbReference type="InterPro" id="IPR021834">
    <property type="entry name" value="DUF3426"/>
</dbReference>
<keyword evidence="2" id="KW-0812">Transmembrane</keyword>
<dbReference type="Pfam" id="PF13717">
    <property type="entry name" value="Zn_ribbon_4"/>
    <property type="match status" value="1"/>
</dbReference>
<evidence type="ECO:0000256" key="2">
    <source>
        <dbReference type="SAM" id="Phobius"/>
    </source>
</evidence>
<name>A0A5J6MPL4_9PROT</name>